<accession>F2JGD6</accession>
<keyword evidence="2" id="KW-1185">Reference proteome</keyword>
<dbReference type="Gene3D" id="3.10.120.10">
    <property type="entry name" value="Cytochrome b5-like heme/steroid binding domain"/>
    <property type="match status" value="1"/>
</dbReference>
<protein>
    <submittedName>
        <fullName evidence="1">Uncharacterized protein</fullName>
    </submittedName>
</protein>
<dbReference type="Proteomes" id="UP000008467">
    <property type="component" value="Chromosome"/>
</dbReference>
<sequence>MHIHHNLTHLKEEISQIEELLAELKDYSLLTLFLDELNYLKTKLPTSYRIFTKEELLYDYNGQNGKPLYLATCNYVFDVTHHPLWHLGAYPTLQLGISPLDYFQLYYQNDLKAATEAGPIIGKFLTH</sequence>
<dbReference type="HOGENOM" id="CLU_1966610_0_0_9"/>
<dbReference type="InterPro" id="IPR036400">
    <property type="entry name" value="Cyt_B5-like_heme/steroid_sf"/>
</dbReference>
<dbReference type="AlphaFoldDB" id="F2JGD6"/>
<dbReference type="RefSeq" id="WP_013655132.1">
    <property type="nucleotide sequence ID" value="NC_015275.1"/>
</dbReference>
<evidence type="ECO:0000313" key="2">
    <source>
        <dbReference type="Proteomes" id="UP000008467"/>
    </source>
</evidence>
<name>F2JGD6_CELLD</name>
<reference evidence="1 2" key="1">
    <citation type="journal article" date="2011" name="J. Bacteriol.">
        <title>Complete genome sequence of the cellulose-degrading bacterium Cellulosilyticum lentocellum.</title>
        <authorList>
            <consortium name="US DOE Joint Genome Institute"/>
            <person name="Miller D.A."/>
            <person name="Suen G."/>
            <person name="Bruce D."/>
            <person name="Copeland A."/>
            <person name="Cheng J.F."/>
            <person name="Detter C."/>
            <person name="Goodwin L.A."/>
            <person name="Han C.S."/>
            <person name="Hauser L.J."/>
            <person name="Land M.L."/>
            <person name="Lapidus A."/>
            <person name="Lucas S."/>
            <person name="Meincke L."/>
            <person name="Pitluck S."/>
            <person name="Tapia R."/>
            <person name="Teshima H."/>
            <person name="Woyke T."/>
            <person name="Fox B.G."/>
            <person name="Angert E.R."/>
            <person name="Currie C.R."/>
        </authorList>
    </citation>
    <scope>NUCLEOTIDE SEQUENCE [LARGE SCALE GENOMIC DNA]</scope>
    <source>
        <strain evidence="2">ATCC 49066 / DSM 5427 / NCIMB 11756 / RHM5</strain>
    </source>
</reference>
<proteinExistence type="predicted"/>
<dbReference type="EMBL" id="CP002582">
    <property type="protein sequence ID" value="ADZ81831.1"/>
    <property type="molecule type" value="Genomic_DNA"/>
</dbReference>
<organism evidence="1 2">
    <name type="scientific">Cellulosilyticum lentocellum (strain ATCC 49066 / DSM 5427 / NCIMB 11756 / RHM5)</name>
    <name type="common">Clostridium lentocellum</name>
    <dbReference type="NCBI Taxonomy" id="642492"/>
    <lineage>
        <taxon>Bacteria</taxon>
        <taxon>Bacillati</taxon>
        <taxon>Bacillota</taxon>
        <taxon>Clostridia</taxon>
        <taxon>Lachnospirales</taxon>
        <taxon>Cellulosilyticaceae</taxon>
        <taxon>Cellulosilyticum</taxon>
    </lineage>
</organism>
<dbReference type="KEGG" id="cle:Clole_0071"/>
<gene>
    <name evidence="1" type="ordered locus">Clole_0071</name>
</gene>
<evidence type="ECO:0000313" key="1">
    <source>
        <dbReference type="EMBL" id="ADZ81831.1"/>
    </source>
</evidence>